<evidence type="ECO:0000259" key="1">
    <source>
        <dbReference type="PROSITE" id="PS50995"/>
    </source>
</evidence>
<organism evidence="2">
    <name type="scientific">Leptolyngbya sp. NK1-12</name>
    <dbReference type="NCBI Taxonomy" id="2547451"/>
    <lineage>
        <taxon>Bacteria</taxon>
        <taxon>Bacillati</taxon>
        <taxon>Cyanobacteriota</taxon>
        <taxon>Cyanophyceae</taxon>
        <taxon>Leptolyngbyales</taxon>
        <taxon>Leptolyngbyaceae</taxon>
        <taxon>Leptolyngbya group</taxon>
        <taxon>Leptolyngbya</taxon>
    </lineage>
</organism>
<dbReference type="PROSITE" id="PS50995">
    <property type="entry name" value="HTH_MARR_2"/>
    <property type="match status" value="1"/>
</dbReference>
<evidence type="ECO:0000313" key="2">
    <source>
        <dbReference type="EMBL" id="WNZ27540.1"/>
    </source>
</evidence>
<dbReference type="PRINTS" id="PR00598">
    <property type="entry name" value="HTHMARR"/>
</dbReference>
<name>A0AA97AJ96_9CYAN</name>
<accession>A0AA97AJ96</accession>
<dbReference type="PANTHER" id="PTHR33164:SF57">
    <property type="entry name" value="MARR-FAMILY TRANSCRIPTIONAL REGULATOR"/>
    <property type="match status" value="1"/>
</dbReference>
<reference evidence="2" key="1">
    <citation type="submission" date="2020-05" db="EMBL/GenBank/DDBJ databases">
        <authorList>
            <person name="Zhu T."/>
            <person name="Keshari N."/>
            <person name="Lu X."/>
        </authorList>
    </citation>
    <scope>NUCLEOTIDE SEQUENCE</scope>
    <source>
        <strain evidence="2">NK1-12</strain>
    </source>
</reference>
<dbReference type="InterPro" id="IPR036388">
    <property type="entry name" value="WH-like_DNA-bd_sf"/>
</dbReference>
<dbReference type="SUPFAM" id="SSF46785">
    <property type="entry name" value="Winged helix' DNA-binding domain"/>
    <property type="match status" value="1"/>
</dbReference>
<dbReference type="GO" id="GO:0006950">
    <property type="term" value="P:response to stress"/>
    <property type="evidence" value="ECO:0007669"/>
    <property type="project" value="TreeGrafter"/>
</dbReference>
<feature type="domain" description="HTH marR-type" evidence="1">
    <location>
        <begin position="16"/>
        <end position="150"/>
    </location>
</feature>
<dbReference type="SMART" id="SM00347">
    <property type="entry name" value="HTH_MARR"/>
    <property type="match status" value="1"/>
</dbReference>
<gene>
    <name evidence="2" type="ORF">HJG54_32215</name>
</gene>
<dbReference type="RefSeq" id="WP_316435884.1">
    <property type="nucleotide sequence ID" value="NZ_CP053587.1"/>
</dbReference>
<protein>
    <submittedName>
        <fullName evidence="2">MarR family transcriptional regulator</fullName>
    </submittedName>
</protein>
<sequence length="153" mass="16901">MNAKLAAGKRPADSTAAELMETMPIIMQFIRTEMRSQRGAELSVPQFRLMAYLSRNPDSSLSEVAEHLGVTRATASTMTDRLVQRGLVDRADDPQARRQIMLRLTPTGSSQLEAMRSTTRQRIAELLSQLSPEELAQISTGLTLLGQAFQIAK</sequence>
<proteinExistence type="predicted"/>
<dbReference type="PANTHER" id="PTHR33164">
    <property type="entry name" value="TRANSCRIPTIONAL REGULATOR, MARR FAMILY"/>
    <property type="match status" value="1"/>
</dbReference>
<dbReference type="Gene3D" id="1.10.10.10">
    <property type="entry name" value="Winged helix-like DNA-binding domain superfamily/Winged helix DNA-binding domain"/>
    <property type="match status" value="1"/>
</dbReference>
<dbReference type="InterPro" id="IPR000835">
    <property type="entry name" value="HTH_MarR-typ"/>
</dbReference>
<dbReference type="EMBL" id="CP053587">
    <property type="protein sequence ID" value="WNZ27540.1"/>
    <property type="molecule type" value="Genomic_DNA"/>
</dbReference>
<dbReference type="GO" id="GO:0003700">
    <property type="term" value="F:DNA-binding transcription factor activity"/>
    <property type="evidence" value="ECO:0007669"/>
    <property type="project" value="InterPro"/>
</dbReference>
<dbReference type="InterPro" id="IPR039422">
    <property type="entry name" value="MarR/SlyA-like"/>
</dbReference>
<dbReference type="AlphaFoldDB" id="A0AA97AJ96"/>
<dbReference type="InterPro" id="IPR036390">
    <property type="entry name" value="WH_DNA-bd_sf"/>
</dbReference>
<dbReference type="Pfam" id="PF12802">
    <property type="entry name" value="MarR_2"/>
    <property type="match status" value="1"/>
</dbReference>